<organism evidence="12 13">
    <name type="scientific">Candidatus Enterococcus murrayae</name>
    <dbReference type="NCBI Taxonomy" id="2815321"/>
    <lineage>
        <taxon>Bacteria</taxon>
        <taxon>Bacillati</taxon>
        <taxon>Bacillota</taxon>
        <taxon>Bacilli</taxon>
        <taxon>Lactobacillales</taxon>
        <taxon>Enterococcaceae</taxon>
        <taxon>Enterococcus</taxon>
    </lineage>
</organism>
<keyword evidence="6" id="KW-0472">Membrane</keyword>
<evidence type="ECO:0000256" key="8">
    <source>
        <dbReference type="ARBA" id="ARBA00037904"/>
    </source>
</evidence>
<evidence type="ECO:0000256" key="9">
    <source>
        <dbReference type="ARBA" id="ARBA00038120"/>
    </source>
</evidence>
<keyword evidence="2" id="KW-1003">Cell membrane</keyword>
<evidence type="ECO:0000313" key="12">
    <source>
        <dbReference type="EMBL" id="MBO0450805.1"/>
    </source>
</evidence>
<evidence type="ECO:0000256" key="1">
    <source>
        <dbReference type="ARBA" id="ARBA00004236"/>
    </source>
</evidence>
<dbReference type="PANTHER" id="PTHR43646:SF2">
    <property type="entry name" value="GLYCOSYLTRANSFERASE 2-LIKE DOMAIN-CONTAINING PROTEIN"/>
    <property type="match status" value="1"/>
</dbReference>
<dbReference type="InterPro" id="IPR029044">
    <property type="entry name" value="Nucleotide-diphossugar_trans"/>
</dbReference>
<keyword evidence="13" id="KW-1185">Reference proteome</keyword>
<accession>A0ABS3HBG5</accession>
<dbReference type="NCBIfam" id="TIGR04283">
    <property type="entry name" value="glyco_like_mftF"/>
    <property type="match status" value="1"/>
</dbReference>
<name>A0ABS3HBG5_9ENTE</name>
<comment type="similarity">
    <text evidence="9">Belongs to the glycosyltransferase 2 family. CrtQ subfamily.</text>
</comment>
<keyword evidence="5" id="KW-0125">Carotenoid biosynthesis</keyword>
<dbReference type="EMBL" id="JAFLVR010000001">
    <property type="protein sequence ID" value="MBO0450805.1"/>
    <property type="molecule type" value="Genomic_DNA"/>
</dbReference>
<proteinExistence type="inferred from homology"/>
<evidence type="ECO:0000256" key="2">
    <source>
        <dbReference type="ARBA" id="ARBA00022475"/>
    </source>
</evidence>
<reference evidence="12 13" key="1">
    <citation type="submission" date="2021-03" db="EMBL/GenBank/DDBJ databases">
        <title>Enterococcal diversity collection.</title>
        <authorList>
            <person name="Gilmore M.S."/>
            <person name="Schwartzman J."/>
            <person name="Van Tyne D."/>
            <person name="Martin M."/>
            <person name="Earl A.M."/>
            <person name="Manson A.L."/>
            <person name="Straub T."/>
            <person name="Salamzade R."/>
            <person name="Saavedra J."/>
            <person name="Lebreton F."/>
            <person name="Prichula J."/>
            <person name="Schaufler K."/>
            <person name="Gaca A."/>
            <person name="Sgardioli B."/>
            <person name="Wagenaar J."/>
            <person name="Strong T."/>
        </authorList>
    </citation>
    <scope>NUCLEOTIDE SEQUENCE [LARGE SCALE GENOMIC DNA]</scope>
    <source>
        <strain evidence="12 13">MJM16</strain>
    </source>
</reference>
<dbReference type="Pfam" id="PF00535">
    <property type="entry name" value="Glycos_transf_2"/>
    <property type="match status" value="1"/>
</dbReference>
<dbReference type="Proteomes" id="UP000664495">
    <property type="component" value="Unassembled WGS sequence"/>
</dbReference>
<evidence type="ECO:0000259" key="11">
    <source>
        <dbReference type="Pfam" id="PF00535"/>
    </source>
</evidence>
<dbReference type="PANTHER" id="PTHR43646">
    <property type="entry name" value="GLYCOSYLTRANSFERASE"/>
    <property type="match status" value="1"/>
</dbReference>
<evidence type="ECO:0000256" key="5">
    <source>
        <dbReference type="ARBA" id="ARBA00022746"/>
    </source>
</evidence>
<keyword evidence="3" id="KW-0328">Glycosyltransferase</keyword>
<evidence type="ECO:0000256" key="3">
    <source>
        <dbReference type="ARBA" id="ARBA00022676"/>
    </source>
</evidence>
<comment type="subcellular location">
    <subcellularLocation>
        <location evidence="1">Cell membrane</location>
    </subcellularLocation>
</comment>
<sequence>MISIIIPVLNEEMHIERLLQQLSELETSISYEIIVVDGGSQDQTVMIARKLAQVYQLKNTNRGAQLKYGVEKSSGEFLWFLHGDSRLGSTRNLLEQIQSALGDDGCSAGFFKLSFDSSDFFYRYLAITSNLRARYLGLIFGDQGMFTKRSCYEKIGGFEPIPLMEDWRLSRRLKQLGKFYQLPVRIITSSRRFHKGKLRTHLKMHKIKLFYLMGMSPDKLMHRYYK</sequence>
<dbReference type="Gene3D" id="3.90.550.10">
    <property type="entry name" value="Spore Coat Polysaccharide Biosynthesis Protein SpsA, Chain A"/>
    <property type="match status" value="1"/>
</dbReference>
<keyword evidence="4" id="KW-0808">Transferase</keyword>
<protein>
    <recommendedName>
        <fullName evidence="10">4,4'-diaponeurosporenoate glycosyltransferase</fullName>
    </recommendedName>
</protein>
<feature type="domain" description="Glycosyltransferase 2-like" evidence="11">
    <location>
        <begin position="3"/>
        <end position="127"/>
    </location>
</feature>
<evidence type="ECO:0000256" key="10">
    <source>
        <dbReference type="ARBA" id="ARBA00040345"/>
    </source>
</evidence>
<dbReference type="RefSeq" id="WP_207106616.1">
    <property type="nucleotide sequence ID" value="NZ_JAFLVR010000001.1"/>
</dbReference>
<evidence type="ECO:0000256" key="7">
    <source>
        <dbReference type="ARBA" id="ARBA00037281"/>
    </source>
</evidence>
<comment type="pathway">
    <text evidence="8">Carotenoid biosynthesis; staphyloxanthin biosynthesis; staphyloxanthin from farnesyl diphosphate: step 4/5.</text>
</comment>
<dbReference type="InterPro" id="IPR026461">
    <property type="entry name" value="Trfase_2_rSAM/seldom_assoc"/>
</dbReference>
<comment type="function">
    <text evidence="7">Catalyzes the glycosylation of 4,4'-diaponeurosporenoate, i.e. the esterification of glucose at the C1'' position with the carboxyl group of 4,4'-diaponeurosporenic acid, to form glycosyl-4,4'-diaponeurosporenoate. This is a step in the biosynthesis of staphyloxanthin, an orange pigment present in most staphylococci strains.</text>
</comment>
<dbReference type="InterPro" id="IPR001173">
    <property type="entry name" value="Glyco_trans_2-like"/>
</dbReference>
<evidence type="ECO:0000313" key="13">
    <source>
        <dbReference type="Proteomes" id="UP000664495"/>
    </source>
</evidence>
<comment type="caution">
    <text evidence="12">The sequence shown here is derived from an EMBL/GenBank/DDBJ whole genome shotgun (WGS) entry which is preliminary data.</text>
</comment>
<gene>
    <name evidence="12" type="ORF">JZO85_00900</name>
</gene>
<dbReference type="SUPFAM" id="SSF53448">
    <property type="entry name" value="Nucleotide-diphospho-sugar transferases"/>
    <property type="match status" value="1"/>
</dbReference>
<evidence type="ECO:0000256" key="6">
    <source>
        <dbReference type="ARBA" id="ARBA00023136"/>
    </source>
</evidence>
<evidence type="ECO:0000256" key="4">
    <source>
        <dbReference type="ARBA" id="ARBA00022679"/>
    </source>
</evidence>
<dbReference type="CDD" id="cd02522">
    <property type="entry name" value="GT_2_like_a"/>
    <property type="match status" value="1"/>
</dbReference>